<accession>A0AAW0XQP3</accession>
<dbReference type="GO" id="GO:0004169">
    <property type="term" value="F:dolichyl-phosphate-mannose-protein mannosyltransferase activity"/>
    <property type="evidence" value="ECO:0007669"/>
    <property type="project" value="TreeGrafter"/>
</dbReference>
<dbReference type="Pfam" id="PF16192">
    <property type="entry name" value="PMT_4TMC"/>
    <property type="match status" value="1"/>
</dbReference>
<keyword evidence="1" id="KW-0472">Membrane</keyword>
<dbReference type="PANTHER" id="PTHR10050">
    <property type="entry name" value="DOLICHYL-PHOSPHATE-MANNOSE--PROTEIN MANNOSYLTRANSFERASE"/>
    <property type="match status" value="1"/>
</dbReference>
<dbReference type="InterPro" id="IPR032421">
    <property type="entry name" value="PMT_4TMC"/>
</dbReference>
<protein>
    <recommendedName>
        <fullName evidence="2">Protein O-mannosyl-transferase C-terminal four TM domain-containing protein</fullName>
    </recommendedName>
</protein>
<comment type="caution">
    <text evidence="3">The sequence shown here is derived from an EMBL/GenBank/DDBJ whole genome shotgun (WGS) entry which is preliminary data.</text>
</comment>
<proteinExistence type="predicted"/>
<dbReference type="InterPro" id="IPR027005">
    <property type="entry name" value="PMT-like"/>
</dbReference>
<feature type="transmembrane region" description="Helical" evidence="1">
    <location>
        <begin position="93"/>
        <end position="114"/>
    </location>
</feature>
<keyword evidence="4" id="KW-1185">Reference proteome</keyword>
<keyword evidence="1" id="KW-0812">Transmembrane</keyword>
<evidence type="ECO:0000313" key="4">
    <source>
        <dbReference type="Proteomes" id="UP001445076"/>
    </source>
</evidence>
<feature type="transmembrane region" description="Helical" evidence="1">
    <location>
        <begin position="203"/>
        <end position="223"/>
    </location>
</feature>
<feature type="transmembrane region" description="Helical" evidence="1">
    <location>
        <begin position="160"/>
        <end position="182"/>
    </location>
</feature>
<gene>
    <name evidence="3" type="ORF">OTU49_002295</name>
</gene>
<sequence>MEVTCNPNVHDLNNLWNIEENVFPKLPNSSFEIYGPNFVEKFLESHTVMFQGNSGLKPKEGEITSQPWQWPINFKGQHFSGGKPRIYLLGNPVVFWGNLVALVCYFTLCTWNSFQIKRGYSISPNVRARRDKTLEACGWLVLAWGLHYLPFYAMGRILYFHHYFPALLFSSMLTGVILDYLLESLPSMVPQYLSSSVYPWLTGLFYSTLIYSFYLFAPLAYGMHNLDPSFENSTVHQIRWLDSWEF</sequence>
<organism evidence="3 4">
    <name type="scientific">Cherax quadricarinatus</name>
    <name type="common">Australian red claw crayfish</name>
    <dbReference type="NCBI Taxonomy" id="27406"/>
    <lineage>
        <taxon>Eukaryota</taxon>
        <taxon>Metazoa</taxon>
        <taxon>Ecdysozoa</taxon>
        <taxon>Arthropoda</taxon>
        <taxon>Crustacea</taxon>
        <taxon>Multicrustacea</taxon>
        <taxon>Malacostraca</taxon>
        <taxon>Eumalacostraca</taxon>
        <taxon>Eucarida</taxon>
        <taxon>Decapoda</taxon>
        <taxon>Pleocyemata</taxon>
        <taxon>Astacidea</taxon>
        <taxon>Parastacoidea</taxon>
        <taxon>Parastacidae</taxon>
        <taxon>Cherax</taxon>
    </lineage>
</organism>
<feature type="domain" description="Protein O-mannosyl-transferase C-terminal four TM" evidence="2">
    <location>
        <begin position="38"/>
        <end position="244"/>
    </location>
</feature>
<evidence type="ECO:0000259" key="2">
    <source>
        <dbReference type="Pfam" id="PF16192"/>
    </source>
</evidence>
<dbReference type="EMBL" id="JARKIK010000030">
    <property type="protein sequence ID" value="KAK8741606.1"/>
    <property type="molecule type" value="Genomic_DNA"/>
</dbReference>
<feature type="transmembrane region" description="Helical" evidence="1">
    <location>
        <begin position="134"/>
        <end position="154"/>
    </location>
</feature>
<dbReference type="AlphaFoldDB" id="A0AAW0XQP3"/>
<keyword evidence="1" id="KW-1133">Transmembrane helix</keyword>
<name>A0AAW0XQP3_CHEQU</name>
<dbReference type="GO" id="GO:0005783">
    <property type="term" value="C:endoplasmic reticulum"/>
    <property type="evidence" value="ECO:0007669"/>
    <property type="project" value="TreeGrafter"/>
</dbReference>
<reference evidence="3 4" key="1">
    <citation type="journal article" date="2024" name="BMC Genomics">
        <title>Genome assembly of redclaw crayfish (Cherax quadricarinatus) provides insights into its immune adaptation and hypoxia tolerance.</title>
        <authorList>
            <person name="Liu Z."/>
            <person name="Zheng J."/>
            <person name="Li H."/>
            <person name="Fang K."/>
            <person name="Wang S."/>
            <person name="He J."/>
            <person name="Zhou D."/>
            <person name="Weng S."/>
            <person name="Chi M."/>
            <person name="Gu Z."/>
            <person name="He J."/>
            <person name="Li F."/>
            <person name="Wang M."/>
        </authorList>
    </citation>
    <scope>NUCLEOTIDE SEQUENCE [LARGE SCALE GENOMIC DNA]</scope>
    <source>
        <strain evidence="3">ZL_2023a</strain>
    </source>
</reference>
<dbReference type="Proteomes" id="UP001445076">
    <property type="component" value="Unassembled WGS sequence"/>
</dbReference>
<evidence type="ECO:0000256" key="1">
    <source>
        <dbReference type="SAM" id="Phobius"/>
    </source>
</evidence>
<evidence type="ECO:0000313" key="3">
    <source>
        <dbReference type="EMBL" id="KAK8741606.1"/>
    </source>
</evidence>
<dbReference type="PANTHER" id="PTHR10050:SF46">
    <property type="entry name" value="PROTEIN O-MANNOSYL-TRANSFERASE 2"/>
    <property type="match status" value="1"/>
</dbReference>